<comment type="caution">
    <text evidence="1">The sequence shown here is derived from an EMBL/GenBank/DDBJ whole genome shotgun (WGS) entry which is preliminary data.</text>
</comment>
<organism evidence="1 2">
    <name type="scientific">Pseudocohnilembus persalinus</name>
    <name type="common">Ciliate</name>
    <dbReference type="NCBI Taxonomy" id="266149"/>
    <lineage>
        <taxon>Eukaryota</taxon>
        <taxon>Sar</taxon>
        <taxon>Alveolata</taxon>
        <taxon>Ciliophora</taxon>
        <taxon>Intramacronucleata</taxon>
        <taxon>Oligohymenophorea</taxon>
        <taxon>Scuticociliatia</taxon>
        <taxon>Philasterida</taxon>
        <taxon>Pseudocohnilembidae</taxon>
        <taxon>Pseudocohnilembus</taxon>
    </lineage>
</organism>
<dbReference type="AlphaFoldDB" id="A0A0V0QRF1"/>
<dbReference type="Gene3D" id="3.30.40.10">
    <property type="entry name" value="Zinc/RING finger domain, C3HC4 (zinc finger)"/>
    <property type="match status" value="1"/>
</dbReference>
<sequence length="154" mass="18538">MMEQILIDIRGQFLQNAKSSYYKQLMKDYKVNQIDIPLFCQINKINRISFPIRNENCKNIQCIFQDDSIIQAYRDQKNDNCPNCSQELIKEKYFLDLSLEQLIYKYDKNQKTEYLSSDHIRIQRHGNEYEKMMVTLTINSDMNEYAINIIQRND</sequence>
<name>A0A0V0QRF1_PSEPJ</name>
<dbReference type="Proteomes" id="UP000054937">
    <property type="component" value="Unassembled WGS sequence"/>
</dbReference>
<evidence type="ECO:0008006" key="3">
    <source>
        <dbReference type="Google" id="ProtNLM"/>
    </source>
</evidence>
<reference evidence="1 2" key="1">
    <citation type="journal article" date="2015" name="Sci. Rep.">
        <title>Genome of the facultative scuticociliatosis pathogen Pseudocohnilembus persalinus provides insight into its virulence through horizontal gene transfer.</title>
        <authorList>
            <person name="Xiong J."/>
            <person name="Wang G."/>
            <person name="Cheng J."/>
            <person name="Tian M."/>
            <person name="Pan X."/>
            <person name="Warren A."/>
            <person name="Jiang C."/>
            <person name="Yuan D."/>
            <person name="Miao W."/>
        </authorList>
    </citation>
    <scope>NUCLEOTIDE SEQUENCE [LARGE SCALE GENOMIC DNA]</scope>
    <source>
        <strain evidence="1">36N120E</strain>
    </source>
</reference>
<protein>
    <recommendedName>
        <fullName evidence="3">SP-RING-type domain-containing protein</fullName>
    </recommendedName>
</protein>
<evidence type="ECO:0000313" key="2">
    <source>
        <dbReference type="Proteomes" id="UP000054937"/>
    </source>
</evidence>
<proteinExistence type="predicted"/>
<dbReference type="InParanoid" id="A0A0V0QRF1"/>
<keyword evidence="2" id="KW-1185">Reference proteome</keyword>
<gene>
    <name evidence="1" type="ORF">PPERSA_11820</name>
</gene>
<accession>A0A0V0QRF1</accession>
<evidence type="ECO:0000313" key="1">
    <source>
        <dbReference type="EMBL" id="KRX04764.1"/>
    </source>
</evidence>
<dbReference type="EMBL" id="LDAU01000111">
    <property type="protein sequence ID" value="KRX04764.1"/>
    <property type="molecule type" value="Genomic_DNA"/>
</dbReference>
<dbReference type="InterPro" id="IPR013083">
    <property type="entry name" value="Znf_RING/FYVE/PHD"/>
</dbReference>